<dbReference type="InterPro" id="IPR036603">
    <property type="entry name" value="RBP11-like"/>
</dbReference>
<dbReference type="GO" id="GO:0003899">
    <property type="term" value="F:DNA-directed RNA polymerase activity"/>
    <property type="evidence" value="ECO:0007669"/>
    <property type="project" value="InterPro"/>
</dbReference>
<dbReference type="InterPro" id="IPR011263">
    <property type="entry name" value="DNA-dir_RNA_pol_RpoA/D/Rpb3"/>
</dbReference>
<dbReference type="GO" id="GO:0000428">
    <property type="term" value="C:DNA-directed RNA polymerase complex"/>
    <property type="evidence" value="ECO:0007669"/>
    <property type="project" value="UniProtKB-KW"/>
</dbReference>
<dbReference type="Gene3D" id="2.170.120.12">
    <property type="entry name" value="DNA-directed RNA polymerase, insert domain"/>
    <property type="match status" value="1"/>
</dbReference>
<keyword evidence="2" id="KW-0804">Transcription</keyword>
<dbReference type="GO" id="GO:0006351">
    <property type="term" value="P:DNA-templated transcription"/>
    <property type="evidence" value="ECO:0007669"/>
    <property type="project" value="InterPro"/>
</dbReference>
<keyword evidence="1" id="KW-0240">DNA-directed RNA polymerase</keyword>
<sequence length="286" mass="32953">MIYKLKKIQVLGNSSIQLVLNKYSSYMMPGILNIYRRVIISKSCRYLPTYIDLGKDVEHEFSCIDGIEQDVMNLILNIKCIRFKLSNCDSITLNVFKKGSCFLKASDFQIRGFCCILNPNLIISRIFKSFKISITLNISKLFSSNNGAIKNPIGSIKIFSNTTPIKKVSYGCNTNSSFLKIETDSTVSPMNCFIKSSHKILNNFNSQFSSFQKLNNLGFFYNYLLFKNIKNISLCNKLYNILYLKNIMFLIEIFLFNNNKITLCKPLIHKKSLLTYELYKIGCYLL</sequence>
<dbReference type="SMART" id="SM00662">
    <property type="entry name" value="RPOLD"/>
    <property type="match status" value="1"/>
</dbReference>
<dbReference type="Gene3D" id="3.30.1360.10">
    <property type="entry name" value="RNA polymerase, RBP11-like subunit"/>
    <property type="match status" value="1"/>
</dbReference>
<dbReference type="EMBL" id="CP071412">
    <property type="protein sequence ID" value="QSW37974.1"/>
    <property type="molecule type" value="Genomic_DNA"/>
</dbReference>
<dbReference type="InterPro" id="IPR036643">
    <property type="entry name" value="RNApol_insert_sf"/>
</dbReference>
<evidence type="ECO:0000256" key="2">
    <source>
        <dbReference type="ARBA" id="ARBA00023163"/>
    </source>
</evidence>
<evidence type="ECO:0000313" key="4">
    <source>
        <dbReference type="EMBL" id="QSW37974.1"/>
    </source>
</evidence>
<reference evidence="4" key="1">
    <citation type="submission" date="2021-02" db="EMBL/GenBank/DDBJ databases">
        <authorList>
            <person name="Franco D."/>
        </authorList>
    </citation>
    <scope>NUCLEOTIDE SEQUENCE</scope>
    <source>
        <strain evidence="4">RANSCY</strain>
    </source>
</reference>
<dbReference type="Proteomes" id="UP000663347">
    <property type="component" value="Chromosome"/>
</dbReference>
<proteinExistence type="predicted"/>
<evidence type="ECO:0000259" key="3">
    <source>
        <dbReference type="SMART" id="SM00662"/>
    </source>
</evidence>
<name>A0A974X7N8_9PROT</name>
<evidence type="ECO:0000256" key="1">
    <source>
        <dbReference type="ARBA" id="ARBA00022478"/>
    </source>
</evidence>
<feature type="domain" description="DNA-directed RNA polymerase RpoA/D/Rpb3-type" evidence="3">
    <location>
        <begin position="15"/>
        <end position="214"/>
    </location>
</feature>
<dbReference type="SUPFAM" id="SSF56553">
    <property type="entry name" value="Insert subdomain of RNA polymerase alpha subunit"/>
    <property type="match status" value="1"/>
</dbReference>
<dbReference type="Pfam" id="PF01000">
    <property type="entry name" value="RNA_pol_A_bac"/>
    <property type="match status" value="1"/>
</dbReference>
<dbReference type="InterPro" id="IPR011262">
    <property type="entry name" value="DNA-dir_RNA_pol_insert"/>
</dbReference>
<gene>
    <name evidence="4" type="ORF">JSR06_00770</name>
</gene>
<accession>A0A974X7N8</accession>
<reference evidence="4" key="2">
    <citation type="submission" date="2021-03" db="EMBL/GenBank/DDBJ databases">
        <title>Alternative transmission patterns in independently acquired nutritional co-symbionts of Dictyopharidae planthoppers.</title>
        <authorList>
            <person name="Michalik A."/>
            <person name="Lukasik P."/>
        </authorList>
    </citation>
    <scope>NUCLEOTIDE SEQUENCE</scope>
    <source>
        <strain evidence="4">RANSCY</strain>
    </source>
</reference>
<protein>
    <recommendedName>
        <fullName evidence="3">DNA-directed RNA polymerase RpoA/D/Rpb3-type domain-containing protein</fullName>
    </recommendedName>
</protein>
<evidence type="ECO:0000313" key="5">
    <source>
        <dbReference type="Proteomes" id="UP000663347"/>
    </source>
</evidence>
<dbReference type="GO" id="GO:0046983">
    <property type="term" value="F:protein dimerization activity"/>
    <property type="evidence" value="ECO:0007669"/>
    <property type="project" value="InterPro"/>
</dbReference>
<dbReference type="AlphaFoldDB" id="A0A974X7N8"/>
<organism evidence="4 5">
    <name type="scientific">Candidatus Vidania fulgoroideorum</name>
    <dbReference type="NCBI Taxonomy" id="881286"/>
    <lineage>
        <taxon>Bacteria</taxon>
        <taxon>Pseudomonadati</taxon>
        <taxon>Pseudomonadota</taxon>
        <taxon>Betaproteobacteria</taxon>
        <taxon>Candidatus Vidania</taxon>
    </lineage>
</organism>